<evidence type="ECO:0000313" key="3">
    <source>
        <dbReference type="Proteomes" id="UP000789390"/>
    </source>
</evidence>
<proteinExistence type="predicted"/>
<comment type="caution">
    <text evidence="2">The sequence shown here is derived from an EMBL/GenBank/DDBJ whole genome shotgun (WGS) entry which is preliminary data.</text>
</comment>
<gene>
    <name evidence="2" type="ORF">DGAL_LOCUS3083</name>
</gene>
<dbReference type="EMBL" id="CAKKLH010000046">
    <property type="protein sequence ID" value="CAH0100795.1"/>
    <property type="molecule type" value="Genomic_DNA"/>
</dbReference>
<evidence type="ECO:0000256" key="1">
    <source>
        <dbReference type="SAM" id="MobiDB-lite"/>
    </source>
</evidence>
<feature type="region of interest" description="Disordered" evidence="1">
    <location>
        <begin position="1"/>
        <end position="22"/>
    </location>
</feature>
<keyword evidence="3" id="KW-1185">Reference proteome</keyword>
<dbReference type="OrthoDB" id="7788754at2759"/>
<reference evidence="2" key="1">
    <citation type="submission" date="2021-11" db="EMBL/GenBank/DDBJ databases">
        <authorList>
            <person name="Schell T."/>
        </authorList>
    </citation>
    <scope>NUCLEOTIDE SEQUENCE</scope>
    <source>
        <strain evidence="2">M5</strain>
    </source>
</reference>
<protein>
    <submittedName>
        <fullName evidence="2">Uncharacterized protein</fullName>
    </submittedName>
</protein>
<organism evidence="2 3">
    <name type="scientific">Daphnia galeata</name>
    <dbReference type="NCBI Taxonomy" id="27404"/>
    <lineage>
        <taxon>Eukaryota</taxon>
        <taxon>Metazoa</taxon>
        <taxon>Ecdysozoa</taxon>
        <taxon>Arthropoda</taxon>
        <taxon>Crustacea</taxon>
        <taxon>Branchiopoda</taxon>
        <taxon>Diplostraca</taxon>
        <taxon>Cladocera</taxon>
        <taxon>Anomopoda</taxon>
        <taxon>Daphniidae</taxon>
        <taxon>Daphnia</taxon>
    </lineage>
</organism>
<dbReference type="AlphaFoldDB" id="A0A8J2RJC0"/>
<sequence length="102" mass="12007">MPFLQTEQNSSSFPFERKTEEKKGKLIGKWKEGLYRLWVAKEDHTFELDEEALANIVVSGTCERQTHCSHICRRSVSQRKIFLLDFFLPLLESQWFIGLAWA</sequence>
<accession>A0A8J2RJC0</accession>
<evidence type="ECO:0000313" key="2">
    <source>
        <dbReference type="EMBL" id="CAH0100795.1"/>
    </source>
</evidence>
<name>A0A8J2RJC0_9CRUS</name>
<feature type="compositionally biased region" description="Polar residues" evidence="1">
    <location>
        <begin position="1"/>
        <end position="13"/>
    </location>
</feature>
<dbReference type="Proteomes" id="UP000789390">
    <property type="component" value="Unassembled WGS sequence"/>
</dbReference>